<sequence length="154" mass="17112">MSPDTVANEHAIHALVHRYADAASRRDPAAVAATFTVDGVWQSPELGEYKGRDSMLAFFTSMLRGWNAFLQGLMSGVVVLDPADPDRATGRWFVQEIGQRREGTCLNIAGVYHDEYRRRGDTWLIMRRRYDALLRNADGAVTAMPFPADAPTIG</sequence>
<dbReference type="RefSeq" id="WP_163902966.1">
    <property type="nucleotide sequence ID" value="NZ_AP022599.1"/>
</dbReference>
<evidence type="ECO:0000313" key="3">
    <source>
        <dbReference type="Proteomes" id="UP000467252"/>
    </source>
</evidence>
<dbReference type="EMBL" id="AP022599">
    <property type="protein sequence ID" value="BBY82692.1"/>
    <property type="molecule type" value="Genomic_DNA"/>
</dbReference>
<dbReference type="Proteomes" id="UP000467252">
    <property type="component" value="Chromosome"/>
</dbReference>
<dbReference type="InterPro" id="IPR032710">
    <property type="entry name" value="NTF2-like_dom_sf"/>
</dbReference>
<keyword evidence="3" id="KW-1185">Reference proteome</keyword>
<feature type="domain" description="SnoaL-like" evidence="1">
    <location>
        <begin position="5"/>
        <end position="129"/>
    </location>
</feature>
<dbReference type="AlphaFoldDB" id="A0A7I7UML6"/>
<evidence type="ECO:0000259" key="1">
    <source>
        <dbReference type="Pfam" id="PF13577"/>
    </source>
</evidence>
<dbReference type="SUPFAM" id="SSF54427">
    <property type="entry name" value="NTF2-like"/>
    <property type="match status" value="1"/>
</dbReference>
<name>A0A7I7UML6_MYCPV</name>
<evidence type="ECO:0000313" key="2">
    <source>
        <dbReference type="EMBL" id="BBY82692.1"/>
    </source>
</evidence>
<dbReference type="InterPro" id="IPR037401">
    <property type="entry name" value="SnoaL-like"/>
</dbReference>
<proteinExistence type="predicted"/>
<dbReference type="CDD" id="cd00531">
    <property type="entry name" value="NTF2_like"/>
    <property type="match status" value="1"/>
</dbReference>
<accession>A0A7I7UML6</accession>
<reference evidence="2 3" key="1">
    <citation type="journal article" date="2019" name="Emerg. Microbes Infect.">
        <title>Comprehensive subspecies identification of 175 nontuberculous mycobacteria species based on 7547 genomic profiles.</title>
        <authorList>
            <person name="Matsumoto Y."/>
            <person name="Kinjo T."/>
            <person name="Motooka D."/>
            <person name="Nabeya D."/>
            <person name="Jung N."/>
            <person name="Uechi K."/>
            <person name="Horii T."/>
            <person name="Iida T."/>
            <person name="Fujita J."/>
            <person name="Nakamura S."/>
        </authorList>
    </citation>
    <scope>NUCLEOTIDE SEQUENCE [LARGE SCALE GENOMIC DNA]</scope>
    <source>
        <strain evidence="2 3">JCM 6370</strain>
    </source>
</reference>
<organism evidence="2 3">
    <name type="scientific">Mycolicibacterium pulveris</name>
    <name type="common">Mycobacterium pulveris</name>
    <dbReference type="NCBI Taxonomy" id="36813"/>
    <lineage>
        <taxon>Bacteria</taxon>
        <taxon>Bacillati</taxon>
        <taxon>Actinomycetota</taxon>
        <taxon>Actinomycetes</taxon>
        <taxon>Mycobacteriales</taxon>
        <taxon>Mycobacteriaceae</taxon>
        <taxon>Mycolicibacterium</taxon>
    </lineage>
</organism>
<dbReference type="Pfam" id="PF13577">
    <property type="entry name" value="SnoaL_4"/>
    <property type="match status" value="1"/>
</dbReference>
<gene>
    <name evidence="2" type="ORF">MPUL_38500</name>
</gene>
<dbReference type="Gene3D" id="3.10.450.50">
    <property type="match status" value="1"/>
</dbReference>
<protein>
    <recommendedName>
        <fullName evidence="1">SnoaL-like domain-containing protein</fullName>
    </recommendedName>
</protein>